<feature type="signal peptide" evidence="2">
    <location>
        <begin position="1"/>
        <end position="35"/>
    </location>
</feature>
<sequence>MSSFPGKPRLNYNRRQALGIGLAGCACVVCGSANAATLDYGLKAEEIAPGTFGVFGEREYFTFANGGNIVNTAFIAVPDGVVVVDTGPSKRYGEQLKALIDHTLPGKRILRVYNTHHHPDHFLGNQAFERAAIAAPQKVIDNIEAEGDAFADNMYRLVGDWMRGTAPVSPGTAIDTDGEDVGGRNFTFFRLSGHTSADFAVRDDETGLLFSGDVAFLDRAPTTPHADLARWREAINTLQSADIATVVPGHGPADPAGRSFIQTRDWLDWLDGTLRDAVSRGLTENEAMEIPLPARFAALNVAPGEYRRSVVHFWTRLEDELLPEIEVDRK</sequence>
<dbReference type="GO" id="GO:0017001">
    <property type="term" value="P:antibiotic catabolic process"/>
    <property type="evidence" value="ECO:0007669"/>
    <property type="project" value="UniProtKB-ARBA"/>
</dbReference>
<dbReference type="Proteomes" id="UP000221168">
    <property type="component" value="Unassembled WGS sequence"/>
</dbReference>
<dbReference type="RefSeq" id="WP_099306516.1">
    <property type="nucleotide sequence ID" value="NZ_PDVP01000006.1"/>
</dbReference>
<dbReference type="Pfam" id="PF00753">
    <property type="entry name" value="Lactamase_B"/>
    <property type="match status" value="1"/>
</dbReference>
<dbReference type="PROSITE" id="PS51257">
    <property type="entry name" value="PROKAR_LIPOPROTEIN"/>
    <property type="match status" value="1"/>
</dbReference>
<dbReference type="InterPro" id="IPR036866">
    <property type="entry name" value="RibonucZ/Hydroxyglut_hydro"/>
</dbReference>
<evidence type="ECO:0000259" key="3">
    <source>
        <dbReference type="SMART" id="SM00849"/>
    </source>
</evidence>
<evidence type="ECO:0000256" key="1">
    <source>
        <dbReference type="ARBA" id="ARBA00005250"/>
    </source>
</evidence>
<name>A0A2G1QMS1_9HYPH</name>
<evidence type="ECO:0000256" key="2">
    <source>
        <dbReference type="SAM" id="SignalP"/>
    </source>
</evidence>
<evidence type="ECO:0000313" key="4">
    <source>
        <dbReference type="EMBL" id="PHP66750.1"/>
    </source>
</evidence>
<comment type="similarity">
    <text evidence="1">Belongs to the metallo-beta-lactamase superfamily. Class-B beta-lactamase family.</text>
</comment>
<reference evidence="4 5" key="1">
    <citation type="submission" date="2017-10" db="EMBL/GenBank/DDBJ databases">
        <title>Sedimentibacterium mangrovi gen. nov., sp. nov., a novel member of family Phyllobacteriacea isolated from mangrove sediment.</title>
        <authorList>
            <person name="Liao H."/>
            <person name="Tian Y."/>
        </authorList>
    </citation>
    <scope>NUCLEOTIDE SEQUENCE [LARGE SCALE GENOMIC DNA]</scope>
    <source>
        <strain evidence="4 5">X9-2-2</strain>
    </source>
</reference>
<dbReference type="PANTHER" id="PTHR42951:SF4">
    <property type="entry name" value="ACYL-COENZYME A THIOESTERASE MBLAC2"/>
    <property type="match status" value="1"/>
</dbReference>
<dbReference type="NCBIfam" id="TIGR04558">
    <property type="entry name" value="SoxH_rel_PQQ_1"/>
    <property type="match status" value="1"/>
</dbReference>
<comment type="caution">
    <text evidence="4">The sequence shown here is derived from an EMBL/GenBank/DDBJ whole genome shotgun (WGS) entry which is preliminary data.</text>
</comment>
<evidence type="ECO:0000313" key="5">
    <source>
        <dbReference type="Proteomes" id="UP000221168"/>
    </source>
</evidence>
<dbReference type="SUPFAM" id="SSF56281">
    <property type="entry name" value="Metallo-hydrolase/oxidoreductase"/>
    <property type="match status" value="1"/>
</dbReference>
<protein>
    <submittedName>
        <fullName evidence="4">MBL fold metallo-hydrolase</fullName>
    </submittedName>
</protein>
<dbReference type="PANTHER" id="PTHR42951">
    <property type="entry name" value="METALLO-BETA-LACTAMASE DOMAIN-CONTAINING"/>
    <property type="match status" value="1"/>
</dbReference>
<gene>
    <name evidence="4" type="ORF">CSC94_11610</name>
</gene>
<organism evidence="4 5">
    <name type="scientific">Zhengella mangrovi</name>
    <dbReference type="NCBI Taxonomy" id="1982044"/>
    <lineage>
        <taxon>Bacteria</taxon>
        <taxon>Pseudomonadati</taxon>
        <taxon>Pseudomonadota</taxon>
        <taxon>Alphaproteobacteria</taxon>
        <taxon>Hyphomicrobiales</taxon>
        <taxon>Notoacmeibacteraceae</taxon>
        <taxon>Zhengella</taxon>
    </lineage>
</organism>
<dbReference type="InterPro" id="IPR001279">
    <property type="entry name" value="Metallo-B-lactamas"/>
</dbReference>
<keyword evidence="5" id="KW-1185">Reference proteome</keyword>
<accession>A0A2G1QMS1</accession>
<feature type="domain" description="Metallo-beta-lactamase" evidence="3">
    <location>
        <begin position="69"/>
        <end position="250"/>
    </location>
</feature>
<keyword evidence="2" id="KW-0732">Signal</keyword>
<dbReference type="GO" id="GO:0016787">
    <property type="term" value="F:hydrolase activity"/>
    <property type="evidence" value="ECO:0007669"/>
    <property type="project" value="UniProtKB-KW"/>
</dbReference>
<feature type="chain" id="PRO_5013592055" evidence="2">
    <location>
        <begin position="36"/>
        <end position="330"/>
    </location>
</feature>
<dbReference type="InterPro" id="IPR030811">
    <property type="entry name" value="SoxH-rel_PQQ_1"/>
</dbReference>
<dbReference type="InterPro" id="IPR050855">
    <property type="entry name" value="NDM-1-like"/>
</dbReference>
<dbReference type="SMART" id="SM00849">
    <property type="entry name" value="Lactamase_B"/>
    <property type="match status" value="1"/>
</dbReference>
<dbReference type="CDD" id="cd16282">
    <property type="entry name" value="metallo-hydrolase-like_MBL-fold"/>
    <property type="match status" value="1"/>
</dbReference>
<dbReference type="Gene3D" id="3.60.15.10">
    <property type="entry name" value="Ribonuclease Z/Hydroxyacylglutathione hydrolase-like"/>
    <property type="match status" value="1"/>
</dbReference>
<dbReference type="EMBL" id="PDVP01000006">
    <property type="protein sequence ID" value="PHP66750.1"/>
    <property type="molecule type" value="Genomic_DNA"/>
</dbReference>
<keyword evidence="4" id="KW-0378">Hydrolase</keyword>
<proteinExistence type="inferred from homology"/>
<dbReference type="OrthoDB" id="420651at2"/>
<dbReference type="AlphaFoldDB" id="A0A2G1QMS1"/>